<dbReference type="NCBIfam" id="TIGR00350">
    <property type="entry name" value="lytR_cpsA_psr"/>
    <property type="match status" value="1"/>
</dbReference>
<keyword evidence="3" id="KW-0472">Membrane</keyword>
<evidence type="ECO:0000256" key="1">
    <source>
        <dbReference type="ARBA" id="ARBA00006068"/>
    </source>
</evidence>
<organism evidence="5 6">
    <name type="scientific">Humibacillus xanthopallidus</name>
    <dbReference type="NCBI Taxonomy" id="412689"/>
    <lineage>
        <taxon>Bacteria</taxon>
        <taxon>Bacillati</taxon>
        <taxon>Actinomycetota</taxon>
        <taxon>Actinomycetes</taxon>
        <taxon>Micrococcales</taxon>
        <taxon>Intrasporangiaceae</taxon>
        <taxon>Humibacillus</taxon>
    </lineage>
</organism>
<feature type="domain" description="Cell envelope-related transcriptional attenuator" evidence="4">
    <location>
        <begin position="211"/>
        <end position="412"/>
    </location>
</feature>
<keyword evidence="3" id="KW-1133">Transmembrane helix</keyword>
<feature type="transmembrane region" description="Helical" evidence="3">
    <location>
        <begin position="128"/>
        <end position="147"/>
    </location>
</feature>
<evidence type="ECO:0000313" key="6">
    <source>
        <dbReference type="Proteomes" id="UP000316747"/>
    </source>
</evidence>
<keyword evidence="3" id="KW-0812">Transmembrane</keyword>
<dbReference type="Gene3D" id="3.40.630.190">
    <property type="entry name" value="LCP protein"/>
    <property type="match status" value="1"/>
</dbReference>
<dbReference type="OrthoDB" id="3573673at2"/>
<dbReference type="Pfam" id="PF03816">
    <property type="entry name" value="LytR_cpsA_psr"/>
    <property type="match status" value="1"/>
</dbReference>
<evidence type="ECO:0000259" key="4">
    <source>
        <dbReference type="Pfam" id="PF03816"/>
    </source>
</evidence>
<feature type="region of interest" description="Disordered" evidence="2">
    <location>
        <begin position="487"/>
        <end position="521"/>
    </location>
</feature>
<evidence type="ECO:0000256" key="3">
    <source>
        <dbReference type="SAM" id="Phobius"/>
    </source>
</evidence>
<gene>
    <name evidence="5" type="ORF">FBY41_1052</name>
</gene>
<reference evidence="5 6" key="1">
    <citation type="submission" date="2019-06" db="EMBL/GenBank/DDBJ databases">
        <title>Genome sequencing of plant associated microbes to promote plant fitness in Sorghum bicolor and Oryza sativa.</title>
        <authorList>
            <person name="Coleman-Derr D."/>
        </authorList>
    </citation>
    <scope>NUCLEOTIDE SEQUENCE [LARGE SCALE GENOMIC DNA]</scope>
    <source>
        <strain evidence="5 6">KV-663</strain>
    </source>
</reference>
<protein>
    <submittedName>
        <fullName evidence="5">LytR family transcriptional attenuator</fullName>
    </submittedName>
</protein>
<dbReference type="EMBL" id="VFPM01000001">
    <property type="protein sequence ID" value="TQM64675.1"/>
    <property type="molecule type" value="Genomic_DNA"/>
</dbReference>
<dbReference type="PANTHER" id="PTHR33392:SF6">
    <property type="entry name" value="POLYISOPRENYL-TEICHOIC ACID--PEPTIDOGLYCAN TEICHOIC ACID TRANSFERASE TAGU"/>
    <property type="match status" value="1"/>
</dbReference>
<sequence length="521" mass="56014">MTDANAPRPRRAAAPSGREAFRRQIRAGFRRSLGLTTLGTVIPGAGLTQTRSKRLGWAILTLFLLTGVVVGYIVLRDGITNAALSLVARPSLLQGVAVGFVVIGILWCGSIILTAIQTRPTRLDRTRTRTLAALTTVLVFLVAGSTFKVAEYTLITTDTVNQVFGTTATSDRSPGQGVQVATEGDDPWANQARVNILLLGSDAGADRTGIRTDSMIVASIDTRSGRTALISMPRNLLYAPLAPDSPLRARYPSGHFGQPESACAQNSPGVTGQCMLTNLYVEAEGYAKDHPGAYPAGAVPGRQEIRGAVQQILGLEINQMVIVDLYGFQQLIDAMGGLDINVKLSANGTKLTIGGQHDASGRIFGVKGYFQPGEQHLDGYRALWYARTRAADDDTHRQMRQRCVVQAIVQQVNPASMVSRYPEIAKILKQRIYTDIQAQDLPAFVELVERVQKSKITSVALTSTQGVYSGNPDYDLIRKLVKKAIAAPKPAATPSTTPTTPKPGSTKTKTPSPTTTPYEQC</sequence>
<dbReference type="InterPro" id="IPR004474">
    <property type="entry name" value="LytR_CpsA_psr"/>
</dbReference>
<proteinExistence type="inferred from homology"/>
<evidence type="ECO:0000256" key="2">
    <source>
        <dbReference type="SAM" id="MobiDB-lite"/>
    </source>
</evidence>
<dbReference type="Proteomes" id="UP000316747">
    <property type="component" value="Unassembled WGS sequence"/>
</dbReference>
<comment type="similarity">
    <text evidence="1">Belongs to the LytR/CpsA/Psr (LCP) family.</text>
</comment>
<dbReference type="RefSeq" id="WP_141842284.1">
    <property type="nucleotide sequence ID" value="NZ_VFPM01000001.1"/>
</dbReference>
<name>A0A543I264_9MICO</name>
<accession>A0A543I264</accession>
<feature type="transmembrane region" description="Helical" evidence="3">
    <location>
        <begin position="55"/>
        <end position="75"/>
    </location>
</feature>
<comment type="caution">
    <text evidence="5">The sequence shown here is derived from an EMBL/GenBank/DDBJ whole genome shotgun (WGS) entry which is preliminary data.</text>
</comment>
<dbReference type="PANTHER" id="PTHR33392">
    <property type="entry name" value="POLYISOPRENYL-TEICHOIC ACID--PEPTIDOGLYCAN TEICHOIC ACID TRANSFERASE TAGU"/>
    <property type="match status" value="1"/>
</dbReference>
<evidence type="ECO:0000313" key="5">
    <source>
        <dbReference type="EMBL" id="TQM64675.1"/>
    </source>
</evidence>
<dbReference type="AlphaFoldDB" id="A0A543I264"/>
<feature type="transmembrane region" description="Helical" evidence="3">
    <location>
        <begin position="95"/>
        <end position="116"/>
    </location>
</feature>
<dbReference type="InterPro" id="IPR050922">
    <property type="entry name" value="LytR/CpsA/Psr_CW_biosynth"/>
</dbReference>
<keyword evidence="6" id="KW-1185">Reference proteome</keyword>